<dbReference type="EMBL" id="MGIG01000033">
    <property type="protein sequence ID" value="OGM84870.1"/>
    <property type="molecule type" value="Genomic_DNA"/>
</dbReference>
<sequence length="258" mass="28889">MTELTPQTEKGAAPADRIRMIEGFGRRYVRDFLAGETVGREAFLGDSYEALKFFFRRSFYRGQRDEVSDNFRQKAFEVLDEKVKGQDLDDVSGGVLEEQLWHNGVNNATDRRMVRQTIDFTQQLPERNIVRYAIEKIKSGQAGQAQGELTGIFGVGDKIASFYLRDVALVFGLEEEIAEAELKYFQPVDTWVLQVAAKLAIVTGDVNLTRPTHIEKAKEQIIGACRTAGVSTLLFNAGAWYAGAYSLELLLAATKAEF</sequence>
<evidence type="ECO:0000313" key="2">
    <source>
        <dbReference type="Proteomes" id="UP000177400"/>
    </source>
</evidence>
<gene>
    <name evidence="1" type="ORF">A2435_00495</name>
</gene>
<protein>
    <submittedName>
        <fullName evidence="1">Uncharacterized protein</fullName>
    </submittedName>
</protein>
<evidence type="ECO:0000313" key="1">
    <source>
        <dbReference type="EMBL" id="OGM84870.1"/>
    </source>
</evidence>
<comment type="caution">
    <text evidence="1">The sequence shown here is derived from an EMBL/GenBank/DDBJ whole genome shotgun (WGS) entry which is preliminary data.</text>
</comment>
<accession>A0A1F8D8F0</accession>
<proteinExistence type="predicted"/>
<dbReference type="AlphaFoldDB" id="A0A1F8D8F0"/>
<dbReference type="Proteomes" id="UP000177400">
    <property type="component" value="Unassembled WGS sequence"/>
</dbReference>
<name>A0A1F8D8F0_9BACT</name>
<reference evidence="1 2" key="1">
    <citation type="journal article" date="2016" name="Nat. Commun.">
        <title>Thousands of microbial genomes shed light on interconnected biogeochemical processes in an aquifer system.</title>
        <authorList>
            <person name="Anantharaman K."/>
            <person name="Brown C.T."/>
            <person name="Hug L.A."/>
            <person name="Sharon I."/>
            <person name="Castelle C.J."/>
            <person name="Probst A.J."/>
            <person name="Thomas B.C."/>
            <person name="Singh A."/>
            <person name="Wilkins M.J."/>
            <person name="Karaoz U."/>
            <person name="Brodie E.L."/>
            <person name="Williams K.H."/>
            <person name="Hubbard S.S."/>
            <person name="Banfield J.F."/>
        </authorList>
    </citation>
    <scope>NUCLEOTIDE SEQUENCE [LARGE SCALE GENOMIC DNA]</scope>
</reference>
<organism evidence="1 2">
    <name type="scientific">Candidatus Woesebacteria bacterium RIFOXYC1_FULL_46_16</name>
    <dbReference type="NCBI Taxonomy" id="1802546"/>
    <lineage>
        <taxon>Bacteria</taxon>
        <taxon>Candidatus Woeseibacteriota</taxon>
    </lineage>
</organism>